<sequence length="95" mass="10593">MLASHRGKDCGLVHKSGVLESLVLHHLRIKCFIRCEREIRTSPSPKGKYGFGAAITGAFAGKEREVACFQNGIVLFGKSFQNLLFIRDLIVLRFS</sequence>
<comment type="caution">
    <text evidence="1">The sequence shown here is derived from an EMBL/GenBank/DDBJ whole genome shotgun (WGS) entry which is preliminary data.</text>
</comment>
<name>A0AAV4VV65_9ARAC</name>
<evidence type="ECO:0000313" key="1">
    <source>
        <dbReference type="EMBL" id="GIY74252.1"/>
    </source>
</evidence>
<evidence type="ECO:0000313" key="2">
    <source>
        <dbReference type="Proteomes" id="UP001054837"/>
    </source>
</evidence>
<gene>
    <name evidence="1" type="ORF">CDAR_593321</name>
</gene>
<protein>
    <submittedName>
        <fullName evidence="1">Uncharacterized protein</fullName>
    </submittedName>
</protein>
<organism evidence="1 2">
    <name type="scientific">Caerostris darwini</name>
    <dbReference type="NCBI Taxonomy" id="1538125"/>
    <lineage>
        <taxon>Eukaryota</taxon>
        <taxon>Metazoa</taxon>
        <taxon>Ecdysozoa</taxon>
        <taxon>Arthropoda</taxon>
        <taxon>Chelicerata</taxon>
        <taxon>Arachnida</taxon>
        <taxon>Araneae</taxon>
        <taxon>Araneomorphae</taxon>
        <taxon>Entelegynae</taxon>
        <taxon>Araneoidea</taxon>
        <taxon>Araneidae</taxon>
        <taxon>Caerostris</taxon>
    </lineage>
</organism>
<dbReference type="Proteomes" id="UP001054837">
    <property type="component" value="Unassembled WGS sequence"/>
</dbReference>
<accession>A0AAV4VV65</accession>
<proteinExistence type="predicted"/>
<dbReference type="AlphaFoldDB" id="A0AAV4VV65"/>
<keyword evidence="2" id="KW-1185">Reference proteome</keyword>
<dbReference type="EMBL" id="BPLQ01013722">
    <property type="protein sequence ID" value="GIY74252.1"/>
    <property type="molecule type" value="Genomic_DNA"/>
</dbReference>
<reference evidence="1 2" key="1">
    <citation type="submission" date="2021-06" db="EMBL/GenBank/DDBJ databases">
        <title>Caerostris darwini draft genome.</title>
        <authorList>
            <person name="Kono N."/>
            <person name="Arakawa K."/>
        </authorList>
    </citation>
    <scope>NUCLEOTIDE SEQUENCE [LARGE SCALE GENOMIC DNA]</scope>
</reference>